<dbReference type="KEGG" id="scy:SCATT_01500"/>
<feature type="region of interest" description="Disordered" evidence="1">
    <location>
        <begin position="95"/>
        <end position="230"/>
    </location>
</feature>
<sequence length="230" mass="26303">MVYEVVAFQALRDQLKCKEIWVVGADKWRNPDEDLPQDFAERREENYRELRKPLDPQVFVDELREQMTVELGMLNDRLPKMGWLEIAERKSGRRRLPLRSGQRVRERRAGCRPPDLRRQYRAHPPGRTERAVGRPPPHRRTPHLGVRARSHSRLVRAAPRVRQRPGSLRGRSVAQPGADPAPLLQQQRLPGPGTSGGQPPSDSRAGVRRTGVARSRALRWRRGPGSTTGQ</sequence>
<reference evidence="3" key="1">
    <citation type="submission" date="2011-12" db="EMBL/GenBank/DDBJ databases">
        <title>Complete genome sequence of Streptomyces cattleya strain DSM 46488.</title>
        <authorList>
            <person name="Ou H.-Y."/>
            <person name="Li P."/>
            <person name="Zhao C."/>
            <person name="O'Hagan D."/>
            <person name="Deng Z."/>
        </authorList>
    </citation>
    <scope>NUCLEOTIDE SEQUENCE [LARGE SCALE GENOMIC DNA]</scope>
    <source>
        <strain evidence="3">ATCC 35852 / DSM 46488 / JCM 4925 / NBRC 14057 / NRRL 8057</strain>
    </source>
</reference>
<dbReference type="AlphaFoldDB" id="F8JVX3"/>
<evidence type="ECO:0000256" key="1">
    <source>
        <dbReference type="SAM" id="MobiDB-lite"/>
    </source>
</evidence>
<name>F8JVX3_STREN</name>
<accession>F8JVX3</accession>
<proteinExistence type="predicted"/>
<keyword evidence="3" id="KW-1185">Reference proteome</keyword>
<accession>G8X1J2</accession>
<dbReference type="EMBL" id="CP003219">
    <property type="protein sequence ID" value="AEW92521.1"/>
    <property type="molecule type" value="Genomic_DNA"/>
</dbReference>
<feature type="compositionally biased region" description="Basic and acidic residues" evidence="1">
    <location>
        <begin position="103"/>
        <end position="118"/>
    </location>
</feature>
<protein>
    <submittedName>
        <fullName evidence="2">Transposase Tn3</fullName>
    </submittedName>
</protein>
<evidence type="ECO:0000313" key="3">
    <source>
        <dbReference type="Proteomes" id="UP000007842"/>
    </source>
</evidence>
<dbReference type="eggNOG" id="COG4644">
    <property type="taxonomic scope" value="Bacteria"/>
</dbReference>
<dbReference type="KEGG" id="sct:SCAT_0142"/>
<feature type="compositionally biased region" description="Basic residues" evidence="1">
    <location>
        <begin position="136"/>
        <end position="163"/>
    </location>
</feature>
<organism evidence="2 3">
    <name type="scientific">Streptantibioticus cattleyicolor (strain ATCC 35852 / DSM 46488 / JCM 4925 / NBRC 14057 / NRRL 8057)</name>
    <name type="common">Streptomyces cattleya</name>
    <dbReference type="NCBI Taxonomy" id="1003195"/>
    <lineage>
        <taxon>Bacteria</taxon>
        <taxon>Bacillati</taxon>
        <taxon>Actinomycetota</taxon>
        <taxon>Actinomycetes</taxon>
        <taxon>Kitasatosporales</taxon>
        <taxon>Streptomycetaceae</taxon>
        <taxon>Streptantibioticus</taxon>
    </lineage>
</organism>
<evidence type="ECO:0000313" key="2">
    <source>
        <dbReference type="EMBL" id="AEW92521.1"/>
    </source>
</evidence>
<gene>
    <name evidence="2" type="ordered locus">SCATT_01500</name>
</gene>
<dbReference type="HOGENOM" id="CLU_1204225_0_0_11"/>
<dbReference type="Proteomes" id="UP000007842">
    <property type="component" value="Chromosome"/>
</dbReference>